<feature type="compositionally biased region" description="Low complexity" evidence="5">
    <location>
        <begin position="339"/>
        <end position="355"/>
    </location>
</feature>
<dbReference type="GO" id="GO:0005634">
    <property type="term" value="C:nucleus"/>
    <property type="evidence" value="ECO:0007669"/>
    <property type="project" value="UniProtKB-SubCell"/>
</dbReference>
<dbReference type="GO" id="GO:0006457">
    <property type="term" value="P:protein folding"/>
    <property type="evidence" value="ECO:0007669"/>
    <property type="project" value="UniProtKB-ARBA"/>
</dbReference>
<accession>A0AAD3RWT7</accession>
<evidence type="ECO:0000313" key="7">
    <source>
        <dbReference type="Proteomes" id="UP001279734"/>
    </source>
</evidence>
<proteinExistence type="inferred from homology"/>
<dbReference type="InterPro" id="IPR004127">
    <property type="entry name" value="Prefoldin_subunit_alpha"/>
</dbReference>
<keyword evidence="7" id="KW-1185">Reference proteome</keyword>
<comment type="similarity">
    <text evidence="3">Belongs to the RNA polymerase II subunit 5-mediating protein family.</text>
</comment>
<dbReference type="Proteomes" id="UP001279734">
    <property type="component" value="Unassembled WGS sequence"/>
</dbReference>
<feature type="coiled-coil region" evidence="4">
    <location>
        <begin position="112"/>
        <end position="139"/>
    </location>
</feature>
<evidence type="ECO:0000256" key="5">
    <source>
        <dbReference type="SAM" id="MobiDB-lite"/>
    </source>
</evidence>
<evidence type="ECO:0000256" key="1">
    <source>
        <dbReference type="ARBA" id="ARBA00004123"/>
    </source>
</evidence>
<dbReference type="SUPFAM" id="SSF46579">
    <property type="entry name" value="Prefoldin"/>
    <property type="match status" value="1"/>
</dbReference>
<comment type="caution">
    <text evidence="6">The sequence shown here is derived from an EMBL/GenBank/DDBJ whole genome shotgun (WGS) entry which is preliminary data.</text>
</comment>
<name>A0AAD3RWT7_NEPGR</name>
<protein>
    <recommendedName>
        <fullName evidence="8">RNA polymerase II subunit 5-mediating protein homolog</fullName>
    </recommendedName>
</protein>
<feature type="region of interest" description="Disordered" evidence="5">
    <location>
        <begin position="331"/>
        <end position="363"/>
    </location>
</feature>
<dbReference type="EMBL" id="BSYO01000001">
    <property type="protein sequence ID" value="GMG98577.1"/>
    <property type="molecule type" value="Genomic_DNA"/>
</dbReference>
<organism evidence="6 7">
    <name type="scientific">Nepenthes gracilis</name>
    <name type="common">Slender pitcher plant</name>
    <dbReference type="NCBI Taxonomy" id="150966"/>
    <lineage>
        <taxon>Eukaryota</taxon>
        <taxon>Viridiplantae</taxon>
        <taxon>Streptophyta</taxon>
        <taxon>Embryophyta</taxon>
        <taxon>Tracheophyta</taxon>
        <taxon>Spermatophyta</taxon>
        <taxon>Magnoliopsida</taxon>
        <taxon>eudicotyledons</taxon>
        <taxon>Gunneridae</taxon>
        <taxon>Pentapetalae</taxon>
        <taxon>Caryophyllales</taxon>
        <taxon>Nepenthaceae</taxon>
        <taxon>Nepenthes</taxon>
    </lineage>
</organism>
<comment type="subcellular location">
    <subcellularLocation>
        <location evidence="1">Nucleus</location>
    </subcellularLocation>
</comment>
<keyword evidence="4" id="KW-0175">Coiled coil</keyword>
<dbReference type="GO" id="GO:0003682">
    <property type="term" value="F:chromatin binding"/>
    <property type="evidence" value="ECO:0007669"/>
    <property type="project" value="TreeGrafter"/>
</dbReference>
<evidence type="ECO:0000313" key="6">
    <source>
        <dbReference type="EMBL" id="GMG98577.1"/>
    </source>
</evidence>
<dbReference type="CDD" id="cd23159">
    <property type="entry name" value="Prefoldin_URI1"/>
    <property type="match status" value="1"/>
</dbReference>
<dbReference type="AlphaFoldDB" id="A0AAD3RWT7"/>
<keyword evidence="2" id="KW-0539">Nucleus</keyword>
<feature type="region of interest" description="Disordered" evidence="5">
    <location>
        <begin position="163"/>
        <end position="184"/>
    </location>
</feature>
<sequence>MADRAKGTVTSLSSIFPAEEALKASKRVQDTIAEKQRELDSILHFVADNANLINLVQRLPDELHHDIMVPFGKAAFFPGRLIHTNEFLVLLGEGYYAERTSKQTVEIFKRREKVLESQVDSLKAMMEDLKAEASFFNATAAEASEGLLEIREEYIDEDFRNKVSNAGNQNRDTPSSSGEFTMTGPVDDEEYARMMSRFDELEKEELVAEITEELDEDEQSKAGLDYLYVGHLEDEYNEAEEDFDDQLNLESSNFQAVQKGESVRGKALGDSAKVKLAEDSLISERKMNHQSAPSPKDEVSVSISEPPVATRMFEPATDSLKAFTGCIIERTDNLPMNPKEPASSKSSGSQPSKPVSRFKMQRR</sequence>
<dbReference type="PANTHER" id="PTHR15111:SF0">
    <property type="entry name" value="UNCONVENTIONAL PREFOLDIN RPB5 INTERACTOR 1"/>
    <property type="match status" value="1"/>
</dbReference>
<dbReference type="InterPro" id="IPR009053">
    <property type="entry name" value="Prefoldin"/>
</dbReference>
<dbReference type="InterPro" id="IPR052255">
    <property type="entry name" value="RNA_pol_II_subunit5-mediator"/>
</dbReference>
<feature type="region of interest" description="Disordered" evidence="5">
    <location>
        <begin position="282"/>
        <end position="303"/>
    </location>
</feature>
<gene>
    <name evidence="6" type="ORF">Nepgr_000417</name>
</gene>
<dbReference type="GO" id="GO:0003714">
    <property type="term" value="F:transcription corepressor activity"/>
    <property type="evidence" value="ECO:0007669"/>
    <property type="project" value="TreeGrafter"/>
</dbReference>
<dbReference type="GO" id="GO:0009409">
    <property type="term" value="P:response to cold"/>
    <property type="evidence" value="ECO:0007669"/>
    <property type="project" value="UniProtKB-ARBA"/>
</dbReference>
<evidence type="ECO:0008006" key="8">
    <source>
        <dbReference type="Google" id="ProtNLM"/>
    </source>
</evidence>
<reference evidence="6" key="1">
    <citation type="submission" date="2023-05" db="EMBL/GenBank/DDBJ databases">
        <title>Nepenthes gracilis genome sequencing.</title>
        <authorList>
            <person name="Fukushima K."/>
        </authorList>
    </citation>
    <scope>NUCLEOTIDE SEQUENCE</scope>
    <source>
        <strain evidence="6">SING2019-196</strain>
    </source>
</reference>
<evidence type="ECO:0000256" key="4">
    <source>
        <dbReference type="SAM" id="Coils"/>
    </source>
</evidence>
<evidence type="ECO:0000256" key="2">
    <source>
        <dbReference type="ARBA" id="ARBA00023242"/>
    </source>
</evidence>
<dbReference type="Gene3D" id="1.10.287.370">
    <property type="match status" value="1"/>
</dbReference>
<dbReference type="Pfam" id="PF02996">
    <property type="entry name" value="Prefoldin"/>
    <property type="match status" value="1"/>
</dbReference>
<dbReference type="GO" id="GO:0019212">
    <property type="term" value="F:phosphatase inhibitor activity"/>
    <property type="evidence" value="ECO:0007669"/>
    <property type="project" value="TreeGrafter"/>
</dbReference>
<feature type="compositionally biased region" description="Polar residues" evidence="5">
    <location>
        <begin position="163"/>
        <end position="180"/>
    </location>
</feature>
<dbReference type="GO" id="GO:0000122">
    <property type="term" value="P:negative regulation of transcription by RNA polymerase II"/>
    <property type="evidence" value="ECO:0007669"/>
    <property type="project" value="TreeGrafter"/>
</dbReference>
<evidence type="ECO:0000256" key="3">
    <source>
        <dbReference type="ARBA" id="ARBA00038295"/>
    </source>
</evidence>
<dbReference type="PANTHER" id="PTHR15111">
    <property type="entry name" value="RNA POLYMERASE II SUBUNIT 5-MEDIATING PROTEIN NNX3"/>
    <property type="match status" value="1"/>
</dbReference>